<evidence type="ECO:0000313" key="8">
    <source>
        <dbReference type="EMBL" id="NMG20597.1"/>
    </source>
</evidence>
<evidence type="ECO:0000256" key="2">
    <source>
        <dbReference type="ARBA" id="ARBA00022475"/>
    </source>
</evidence>
<dbReference type="CDD" id="cd17474">
    <property type="entry name" value="MFS_YfmO_like"/>
    <property type="match status" value="1"/>
</dbReference>
<protein>
    <submittedName>
        <fullName evidence="8">MFS transporter</fullName>
    </submittedName>
</protein>
<evidence type="ECO:0000313" key="9">
    <source>
        <dbReference type="Proteomes" id="UP000718564"/>
    </source>
</evidence>
<dbReference type="Gene3D" id="1.20.1250.20">
    <property type="entry name" value="MFS general substrate transporter like domains"/>
    <property type="match status" value="1"/>
</dbReference>
<evidence type="ECO:0000256" key="1">
    <source>
        <dbReference type="ARBA" id="ARBA00004651"/>
    </source>
</evidence>
<dbReference type="PANTHER" id="PTHR43124">
    <property type="entry name" value="PURINE EFFLUX PUMP PBUE"/>
    <property type="match status" value="1"/>
</dbReference>
<keyword evidence="5 6" id="KW-0472">Membrane</keyword>
<dbReference type="InterPro" id="IPR020846">
    <property type="entry name" value="MFS_dom"/>
</dbReference>
<dbReference type="SUPFAM" id="SSF103473">
    <property type="entry name" value="MFS general substrate transporter"/>
    <property type="match status" value="1"/>
</dbReference>
<comment type="caution">
    <text evidence="8">The sequence shown here is derived from an EMBL/GenBank/DDBJ whole genome shotgun (WGS) entry which is preliminary data.</text>
</comment>
<dbReference type="PANTHER" id="PTHR43124:SF3">
    <property type="entry name" value="CHLORAMPHENICOL EFFLUX PUMP RV0191"/>
    <property type="match status" value="1"/>
</dbReference>
<name>A0ABX1PAX7_9CYAN</name>
<feature type="transmembrane region" description="Helical" evidence="6">
    <location>
        <begin position="21"/>
        <end position="43"/>
    </location>
</feature>
<comment type="subcellular location">
    <subcellularLocation>
        <location evidence="1">Cell membrane</location>
        <topology evidence="1">Multi-pass membrane protein</topology>
    </subcellularLocation>
</comment>
<evidence type="ECO:0000256" key="6">
    <source>
        <dbReference type="SAM" id="Phobius"/>
    </source>
</evidence>
<feature type="transmembrane region" description="Helical" evidence="6">
    <location>
        <begin position="173"/>
        <end position="193"/>
    </location>
</feature>
<feature type="transmembrane region" description="Helical" evidence="6">
    <location>
        <begin position="55"/>
        <end position="75"/>
    </location>
</feature>
<dbReference type="InterPro" id="IPR050189">
    <property type="entry name" value="MFS_Efflux_Transporters"/>
</dbReference>
<reference evidence="8 9" key="1">
    <citation type="submission" date="2018-06" db="EMBL/GenBank/DDBJ databases">
        <title>Comparative genomics of Brasilonema spp. strains.</title>
        <authorList>
            <person name="Alvarenga D.O."/>
            <person name="Fiore M.F."/>
            <person name="Varani A.M."/>
        </authorList>
    </citation>
    <scope>NUCLEOTIDE SEQUENCE [LARGE SCALE GENOMIC DNA]</scope>
    <source>
        <strain evidence="8 9">SPC951</strain>
    </source>
</reference>
<dbReference type="Proteomes" id="UP000718564">
    <property type="component" value="Unassembled WGS sequence"/>
</dbReference>
<organism evidence="8 9">
    <name type="scientific">Brasilonema bromeliae SPC951</name>
    <dbReference type="NCBI Taxonomy" id="385972"/>
    <lineage>
        <taxon>Bacteria</taxon>
        <taxon>Bacillati</taxon>
        <taxon>Cyanobacteriota</taxon>
        <taxon>Cyanophyceae</taxon>
        <taxon>Nostocales</taxon>
        <taxon>Scytonemataceae</taxon>
        <taxon>Brasilonema</taxon>
        <taxon>Bromeliae group (in: Brasilonema)</taxon>
    </lineage>
</organism>
<feature type="transmembrane region" description="Helical" evidence="6">
    <location>
        <begin position="146"/>
        <end position="167"/>
    </location>
</feature>
<dbReference type="PROSITE" id="PS50850">
    <property type="entry name" value="MFS"/>
    <property type="match status" value="1"/>
</dbReference>
<feature type="transmembrane region" description="Helical" evidence="6">
    <location>
        <begin position="254"/>
        <end position="272"/>
    </location>
</feature>
<keyword evidence="3 6" id="KW-0812">Transmembrane</keyword>
<evidence type="ECO:0000256" key="3">
    <source>
        <dbReference type="ARBA" id="ARBA00022692"/>
    </source>
</evidence>
<evidence type="ECO:0000256" key="4">
    <source>
        <dbReference type="ARBA" id="ARBA00022989"/>
    </source>
</evidence>
<keyword evidence="4 6" id="KW-1133">Transmembrane helix</keyword>
<feature type="transmembrane region" description="Helical" evidence="6">
    <location>
        <begin position="112"/>
        <end position="134"/>
    </location>
</feature>
<evidence type="ECO:0000256" key="5">
    <source>
        <dbReference type="ARBA" id="ARBA00023136"/>
    </source>
</evidence>
<dbReference type="EMBL" id="QMEB01000104">
    <property type="protein sequence ID" value="NMG20597.1"/>
    <property type="molecule type" value="Genomic_DNA"/>
</dbReference>
<feature type="domain" description="Major facilitator superfamily (MFS) profile" evidence="7">
    <location>
        <begin position="21"/>
        <end position="397"/>
    </location>
</feature>
<dbReference type="PRINTS" id="PR01036">
    <property type="entry name" value="TCRTETB"/>
</dbReference>
<keyword evidence="9" id="KW-1185">Reference proteome</keyword>
<dbReference type="InterPro" id="IPR011701">
    <property type="entry name" value="MFS"/>
</dbReference>
<dbReference type="Pfam" id="PF07690">
    <property type="entry name" value="MFS_1"/>
    <property type="match status" value="1"/>
</dbReference>
<dbReference type="InterPro" id="IPR005829">
    <property type="entry name" value="Sugar_transporter_CS"/>
</dbReference>
<dbReference type="PROSITE" id="PS00216">
    <property type="entry name" value="SUGAR_TRANSPORT_1"/>
    <property type="match status" value="1"/>
</dbReference>
<feature type="transmembrane region" description="Helical" evidence="6">
    <location>
        <begin position="87"/>
        <end position="106"/>
    </location>
</feature>
<evidence type="ECO:0000259" key="7">
    <source>
        <dbReference type="PROSITE" id="PS50850"/>
    </source>
</evidence>
<dbReference type="InterPro" id="IPR036259">
    <property type="entry name" value="MFS_trans_sf"/>
</dbReference>
<feature type="transmembrane region" description="Helical" evidence="6">
    <location>
        <begin position="284"/>
        <end position="302"/>
    </location>
</feature>
<dbReference type="RefSeq" id="WP_169155860.1">
    <property type="nucleotide sequence ID" value="NZ_CAWPJE010000088.1"/>
</dbReference>
<sequence length="397" mass="42959">MQPTSTNKQPKSPKTLYMDTNFYIICAVSLIAVLGVASVSPAFPRLAHELGVNPTNIGLLITFYTFPSLVFGPIIGVLADRLGRKKVIIPSLFLFGIAGTACAFARDFNLLLLLRFLQGIGAASLLSLSITLIGDLYTADRRTTAMGYNASITSIGTASYPLIGGTLATFGWYYPFMLPIIAIPIGLLVLFALKNPEPQGEYNLKEYLSNAKKVLKNRQILGLYIASAANFFLLYGAHVTYLPHLIKETFKAPPYTIGILLSTVSVAIMISASQLGRLTRTFKATTLIRASFILYALALFTVPLIQNIWLLLIPTTIFGLGLGIGFPSIQTLLTEISPKQYLATILSVNGTFYGLGQTIGPLVMGVVFGFAGMSGVFYVGVAFAILTLIVFRYCTCL</sequence>
<keyword evidence="2" id="KW-1003">Cell membrane</keyword>
<gene>
    <name evidence="8" type="ORF">DP116_14480</name>
</gene>
<accession>A0ABX1PAX7</accession>
<proteinExistence type="predicted"/>
<feature type="transmembrane region" description="Helical" evidence="6">
    <location>
        <begin position="366"/>
        <end position="391"/>
    </location>
</feature>
<feature type="transmembrane region" description="Helical" evidence="6">
    <location>
        <begin position="221"/>
        <end position="242"/>
    </location>
</feature>